<dbReference type="Gene3D" id="3.40.50.720">
    <property type="entry name" value="NAD(P)-binding Rossmann-like Domain"/>
    <property type="match status" value="2"/>
</dbReference>
<keyword evidence="2" id="KW-0472">Membrane</keyword>
<dbReference type="EMBL" id="JACWUN010000001">
    <property type="protein sequence ID" value="MBD1399111.1"/>
    <property type="molecule type" value="Genomic_DNA"/>
</dbReference>
<name>A0A8J6QVP4_9BACT</name>
<proteinExistence type="inferred from homology"/>
<keyword evidence="2" id="KW-0812">Transmembrane</keyword>
<dbReference type="AlphaFoldDB" id="A0A8J6QVP4"/>
<accession>A0A8J6QVP4</accession>
<dbReference type="InterPro" id="IPR003869">
    <property type="entry name" value="Polysac_CapD-like"/>
</dbReference>
<dbReference type="PANTHER" id="PTHR43318:SF1">
    <property type="entry name" value="POLYSACCHARIDE BIOSYNTHESIS PROTEIN EPSC-RELATED"/>
    <property type="match status" value="1"/>
</dbReference>
<dbReference type="InterPro" id="IPR051203">
    <property type="entry name" value="Polysaccharide_Synthase-Rel"/>
</dbReference>
<dbReference type="Pfam" id="PF13727">
    <property type="entry name" value="CoA_binding_3"/>
    <property type="match status" value="1"/>
</dbReference>
<feature type="transmembrane region" description="Helical" evidence="2">
    <location>
        <begin position="110"/>
        <end position="128"/>
    </location>
</feature>
<evidence type="ECO:0000313" key="5">
    <source>
        <dbReference type="Proteomes" id="UP000632828"/>
    </source>
</evidence>
<evidence type="ECO:0000313" key="4">
    <source>
        <dbReference type="EMBL" id="MBD1399111.1"/>
    </source>
</evidence>
<dbReference type="Pfam" id="PF02719">
    <property type="entry name" value="Polysacc_synt_2"/>
    <property type="match status" value="1"/>
</dbReference>
<dbReference type="Proteomes" id="UP000632828">
    <property type="component" value="Unassembled WGS sequence"/>
</dbReference>
<feature type="domain" description="Polysaccharide biosynthesis protein CapD-like" evidence="3">
    <location>
        <begin position="290"/>
        <end position="573"/>
    </location>
</feature>
<feature type="transmembrane region" description="Helical" evidence="2">
    <location>
        <begin position="78"/>
        <end position="98"/>
    </location>
</feature>
<reference evidence="4" key="1">
    <citation type="submission" date="2020-09" db="EMBL/GenBank/DDBJ databases">
        <title>Pelobacter alkaliphilus sp. nov., a novel anaerobic arsenate-reducing bacterium from terrestrial mud volcano.</title>
        <authorList>
            <person name="Khomyakova M.A."/>
            <person name="Merkel A.Y."/>
            <person name="Slobodkin A.I."/>
        </authorList>
    </citation>
    <scope>NUCLEOTIDE SEQUENCE</scope>
    <source>
        <strain evidence="4">M08fum</strain>
    </source>
</reference>
<organism evidence="4 5">
    <name type="scientific">Pelovirga terrestris</name>
    <dbReference type="NCBI Taxonomy" id="2771352"/>
    <lineage>
        <taxon>Bacteria</taxon>
        <taxon>Pseudomonadati</taxon>
        <taxon>Thermodesulfobacteriota</taxon>
        <taxon>Desulfuromonadia</taxon>
        <taxon>Geobacterales</taxon>
        <taxon>Geobacteraceae</taxon>
        <taxon>Pelovirga</taxon>
    </lineage>
</organism>
<comment type="caution">
    <text evidence="4">The sequence shown here is derived from an EMBL/GenBank/DDBJ whole genome shotgun (WGS) entry which is preliminary data.</text>
</comment>
<dbReference type="SUPFAM" id="SSF51735">
    <property type="entry name" value="NAD(P)-binding Rossmann-fold domains"/>
    <property type="match status" value="2"/>
</dbReference>
<feature type="transmembrane region" description="Helical" evidence="2">
    <location>
        <begin position="42"/>
        <end position="66"/>
    </location>
</feature>
<dbReference type="RefSeq" id="WP_191153390.1">
    <property type="nucleotide sequence ID" value="NZ_JACWUN010000001.1"/>
</dbReference>
<dbReference type="PANTHER" id="PTHR43318">
    <property type="entry name" value="UDP-N-ACETYLGLUCOSAMINE 4,6-DEHYDRATASE"/>
    <property type="match status" value="1"/>
</dbReference>
<feature type="transmembrane region" description="Helical" evidence="2">
    <location>
        <begin position="6"/>
        <end position="30"/>
    </location>
</feature>
<evidence type="ECO:0000259" key="3">
    <source>
        <dbReference type="Pfam" id="PF02719"/>
    </source>
</evidence>
<dbReference type="CDD" id="cd05237">
    <property type="entry name" value="UDP_invert_4-6DH_SDR_e"/>
    <property type="match status" value="1"/>
</dbReference>
<gene>
    <name evidence="4" type="ORF">ICT70_00320</name>
</gene>
<keyword evidence="2" id="KW-1133">Transmembrane helix</keyword>
<evidence type="ECO:0000256" key="2">
    <source>
        <dbReference type="SAM" id="Phobius"/>
    </source>
</evidence>
<protein>
    <submittedName>
        <fullName evidence="4">Polysaccharide biosynthesis protein</fullName>
    </submittedName>
</protein>
<sequence length="628" mass="70075">MEQSFLRYRLFIILAFTLVLYTGSLLLAYLVRFDFAIPQEYLIRFLQLLPAVLAIKLVVSWFLGVFTGWWRYVSMPDVVQIAKATLLSTLLILAYAVVVHRLHLIPRTVIFLDGVFGFVFVAGVRLITRTIRESFQALHQQVKPEHIRRIFVVGAGEAGHAIARELRLNPHLGMQLVGFIDDDPIKKNTTIQGIPVLGPCRKLNGLIEKHKVDEIIIAIPSATGKQLRTIINFCNESKCLFKVLPGVGELIDGRVTVQQIRQIDLNDLLGRDPIDFDTENVKSYLQGKRVLVTGAGGSIGSEICRQVMRFNPAKLILFENGETPLFMIEQELAKSYQNIPIVPVIGDVRNRSRVNVIFDQQQPQVVFHAAAYKHVPLMEANPAEAVNNNVQGTVLLADASDYYGVEKFVMVSTDKAVRPTNVMGTTKRIAEMYVQSLNNRSKTRFVTTRFGNVLGSNGSVIPTFQLQIEAGGPVTVTHPEVTRFFMTIPEATQLVLQAGSMGQGGEVYLFDMGEPVKITTLAEEMIRLSGLIPYEDIDIVYVGLRPGEKLYEELLLADEGVLPTPHKKICIAQSVTPPHEQLVEQIAQLVNDAKILDFQGVGRGLKQLVPEYTPTQNKKLMSTTNQHP</sequence>
<dbReference type="InterPro" id="IPR036291">
    <property type="entry name" value="NAD(P)-bd_dom_sf"/>
</dbReference>
<evidence type="ECO:0000256" key="1">
    <source>
        <dbReference type="ARBA" id="ARBA00007430"/>
    </source>
</evidence>
<comment type="similarity">
    <text evidence="1">Belongs to the polysaccharide synthase family.</text>
</comment>
<keyword evidence="5" id="KW-1185">Reference proteome</keyword>